<evidence type="ECO:0000256" key="1">
    <source>
        <dbReference type="ARBA" id="ARBA00004584"/>
    </source>
</evidence>
<evidence type="ECO:0000259" key="11">
    <source>
        <dbReference type="Pfam" id="PF07558"/>
    </source>
</evidence>
<feature type="compositionally biased region" description="Basic and acidic residues" evidence="9">
    <location>
        <begin position="203"/>
        <end position="222"/>
    </location>
</feature>
<evidence type="ECO:0000256" key="9">
    <source>
        <dbReference type="SAM" id="MobiDB-lite"/>
    </source>
</evidence>
<feature type="domain" description="Shugoshin N-terminal coiled-coil" evidence="11">
    <location>
        <begin position="17"/>
        <end position="61"/>
    </location>
</feature>
<feature type="compositionally biased region" description="Basic and acidic residues" evidence="9">
    <location>
        <begin position="318"/>
        <end position="333"/>
    </location>
</feature>
<sequence length="654" mass="72183">MARLNELPVASDSLETLRKKMLRQNRDLAKSNNVRALRIRELENDCACMLSENLQLRGRILELEKQAEDNEARRIADHAMAIKARLEAQLTEWGTMIAGLGLEPPPKRHSPGIRRSTKQRISYSSCRPSPSQRRLRDVARDIEELGHISENKSYPRRSMNPEQILALRSEADISVDSPELGPPPMSQFIDEDPIKVDSPSRAAAERSRERSPEETPKAKKLEPPITLPSPTSVNDHSTILSPAKKEEQSPVPLEQSKSVGDISESPVQPIKTGSKRKLAARDDGDNIQPRRIINENDISRGLAEKVSVRQKLANKILKQDLAPKLEIDEKHDLLGSARKPLADKSTNDDISSPKKNSKAKMTAMDEATVVKTTTVRSKSSKPKSKNAPAIKINPIPDIEPPVVTAPVCDLAIPVTEPVLLSPNSPEPEALIEGPRGDTPPPADISSRGEVSRPSRRNRAAVSYAEPNLRDKMRRPTKELFDAVAGEGKYARRTSQSESKVSDSMKTKHEYEISDSSKRMSTVADVTQTKLESESTPTSPLAGKGLSSEDLPNTFVTERRKRTSNAVLNATELDGEENKEEADNTKDTSIGLDSSGLGDADVYEFNSSSPHISKEGTKGGKRNGRRQTTSSKRASTAEDDDEKDRNNSRRRSMMV</sequence>
<feature type="compositionally biased region" description="Basic and acidic residues" evidence="9">
    <location>
        <begin position="499"/>
        <end position="517"/>
    </location>
</feature>
<proteinExistence type="inferred from homology"/>
<evidence type="ECO:0000256" key="2">
    <source>
        <dbReference type="ARBA" id="ARBA00010845"/>
    </source>
</evidence>
<feature type="compositionally biased region" description="Polar residues" evidence="9">
    <location>
        <begin position="523"/>
        <end position="538"/>
    </location>
</feature>
<evidence type="ECO:0000259" key="10">
    <source>
        <dbReference type="Pfam" id="PF07557"/>
    </source>
</evidence>
<evidence type="ECO:0000313" key="12">
    <source>
        <dbReference type="EMBL" id="KAK5997807.1"/>
    </source>
</evidence>
<feature type="compositionally biased region" description="Polar residues" evidence="9">
    <location>
        <begin position="228"/>
        <end position="240"/>
    </location>
</feature>
<feature type="region of interest" description="Disordered" evidence="9">
    <location>
        <begin position="101"/>
        <end position="137"/>
    </location>
</feature>
<feature type="compositionally biased region" description="Basic residues" evidence="9">
    <location>
        <begin position="107"/>
        <end position="118"/>
    </location>
</feature>
<feature type="region of interest" description="Disordered" evidence="9">
    <location>
        <begin position="174"/>
        <end position="292"/>
    </location>
</feature>
<accession>A0ABR0T0C7</accession>
<comment type="similarity">
    <text evidence="2">Belongs to the shugoshin family.</text>
</comment>
<gene>
    <name evidence="12" type="ORF">PT974_00169</name>
</gene>
<keyword evidence="8" id="KW-0137">Centromere</keyword>
<dbReference type="InterPro" id="IPR011516">
    <property type="entry name" value="Shugoshin_N"/>
</dbReference>
<keyword evidence="6" id="KW-0175">Coiled coil</keyword>
<keyword evidence="7" id="KW-0131">Cell cycle</keyword>
<evidence type="ECO:0000256" key="6">
    <source>
        <dbReference type="ARBA" id="ARBA00023054"/>
    </source>
</evidence>
<reference evidence="12 13" key="1">
    <citation type="submission" date="2024-01" db="EMBL/GenBank/DDBJ databases">
        <title>Complete genome of Cladobotryum mycophilum ATHUM6906.</title>
        <authorList>
            <person name="Christinaki A.C."/>
            <person name="Myridakis A.I."/>
            <person name="Kouvelis V.N."/>
        </authorList>
    </citation>
    <scope>NUCLEOTIDE SEQUENCE [LARGE SCALE GENOMIC DNA]</scope>
    <source>
        <strain evidence="12 13">ATHUM6906</strain>
    </source>
</reference>
<evidence type="ECO:0000313" key="13">
    <source>
        <dbReference type="Proteomes" id="UP001338125"/>
    </source>
</evidence>
<protein>
    <submittedName>
        <fullName evidence="12">Shugoshin</fullName>
    </submittedName>
</protein>
<dbReference type="Pfam" id="PF07557">
    <property type="entry name" value="Shugoshin_C"/>
    <property type="match status" value="1"/>
</dbReference>
<evidence type="ECO:0000256" key="3">
    <source>
        <dbReference type="ARBA" id="ARBA00022454"/>
    </source>
</evidence>
<organism evidence="12 13">
    <name type="scientific">Cladobotryum mycophilum</name>
    <dbReference type="NCBI Taxonomy" id="491253"/>
    <lineage>
        <taxon>Eukaryota</taxon>
        <taxon>Fungi</taxon>
        <taxon>Dikarya</taxon>
        <taxon>Ascomycota</taxon>
        <taxon>Pezizomycotina</taxon>
        <taxon>Sordariomycetes</taxon>
        <taxon>Hypocreomycetidae</taxon>
        <taxon>Hypocreales</taxon>
        <taxon>Hypocreaceae</taxon>
        <taxon>Cladobotryum</taxon>
    </lineage>
</organism>
<evidence type="ECO:0000256" key="7">
    <source>
        <dbReference type="ARBA" id="ARBA00023306"/>
    </source>
</evidence>
<dbReference type="EMBL" id="JAVFKD010000001">
    <property type="protein sequence ID" value="KAK5997807.1"/>
    <property type="molecule type" value="Genomic_DNA"/>
</dbReference>
<name>A0ABR0T0C7_9HYPO</name>
<keyword evidence="4" id="KW-0132">Cell division</keyword>
<dbReference type="InterPro" id="IPR011515">
    <property type="entry name" value="Shugoshin_C"/>
</dbReference>
<feature type="compositionally biased region" description="Basic and acidic residues" evidence="9">
    <location>
        <begin position="467"/>
        <end position="480"/>
    </location>
</feature>
<dbReference type="Proteomes" id="UP001338125">
    <property type="component" value="Unassembled WGS sequence"/>
</dbReference>
<keyword evidence="5" id="KW-0159">Chromosome partition</keyword>
<evidence type="ECO:0000256" key="4">
    <source>
        <dbReference type="ARBA" id="ARBA00022618"/>
    </source>
</evidence>
<keyword evidence="3" id="KW-0158">Chromosome</keyword>
<keyword evidence="13" id="KW-1185">Reference proteome</keyword>
<feature type="domain" description="Shugoshin C-terminal" evidence="10">
    <location>
        <begin position="451"/>
        <end position="474"/>
    </location>
</feature>
<feature type="region of interest" description="Disordered" evidence="9">
    <location>
        <begin position="318"/>
        <end position="398"/>
    </location>
</feature>
<comment type="subcellular location">
    <subcellularLocation>
        <location evidence="1">Chromosome</location>
        <location evidence="1">Centromere</location>
    </subcellularLocation>
</comment>
<feature type="region of interest" description="Disordered" evidence="9">
    <location>
        <begin position="417"/>
        <end position="654"/>
    </location>
</feature>
<feature type="compositionally biased region" description="Polar residues" evidence="9">
    <location>
        <begin position="119"/>
        <end position="132"/>
    </location>
</feature>
<evidence type="ECO:0000256" key="8">
    <source>
        <dbReference type="ARBA" id="ARBA00023328"/>
    </source>
</evidence>
<evidence type="ECO:0000256" key="5">
    <source>
        <dbReference type="ARBA" id="ARBA00022829"/>
    </source>
</evidence>
<dbReference type="Pfam" id="PF07558">
    <property type="entry name" value="Shugoshin_N"/>
    <property type="match status" value="1"/>
</dbReference>
<comment type="caution">
    <text evidence="12">The sequence shown here is derived from an EMBL/GenBank/DDBJ whole genome shotgun (WGS) entry which is preliminary data.</text>
</comment>